<dbReference type="InterPro" id="IPR045210">
    <property type="entry name" value="RING-Ubox_PUB"/>
</dbReference>
<evidence type="ECO:0000259" key="6">
    <source>
        <dbReference type="PROSITE" id="PS51698"/>
    </source>
</evidence>
<dbReference type="GO" id="GO:0061630">
    <property type="term" value="F:ubiquitin protein ligase activity"/>
    <property type="evidence" value="ECO:0007669"/>
    <property type="project" value="UniProtKB-UniRule"/>
</dbReference>
<dbReference type="Proteomes" id="UP000596661">
    <property type="component" value="Chromosome 6"/>
</dbReference>
<reference evidence="8" key="3">
    <citation type="submission" date="2021-03" db="UniProtKB">
        <authorList>
            <consortium name="EnsemblPlants"/>
        </authorList>
    </citation>
    <scope>IDENTIFICATION</scope>
</reference>
<name>A0A7J6EPS0_CANSA</name>
<dbReference type="EMBL" id="UZAU01000557">
    <property type="status" value="NOT_ANNOTATED_CDS"/>
    <property type="molecule type" value="Genomic_DNA"/>
</dbReference>
<dbReference type="InterPro" id="IPR016024">
    <property type="entry name" value="ARM-type_fold"/>
</dbReference>
<dbReference type="PANTHER" id="PTHR22849">
    <property type="entry name" value="WDSAM1 PROTEIN"/>
    <property type="match status" value="1"/>
</dbReference>
<comment type="pathway">
    <text evidence="2 5">Protein modification; protein ubiquitination.</text>
</comment>
<dbReference type="Proteomes" id="UP000525078">
    <property type="component" value="Unassembled WGS sequence"/>
</dbReference>
<protein>
    <recommendedName>
        <fullName evidence="5 6">U-box domain-containing protein</fullName>
        <ecNumber evidence="5">2.3.2.27</ecNumber>
    </recommendedName>
    <alternativeName>
        <fullName evidence="5">RING-type E3 ubiquitin transferase PUB</fullName>
    </alternativeName>
</protein>
<dbReference type="SMART" id="SM00504">
    <property type="entry name" value="Ubox"/>
    <property type="match status" value="1"/>
</dbReference>
<dbReference type="InterPro" id="IPR045185">
    <property type="entry name" value="PUB22/23/24-like"/>
</dbReference>
<evidence type="ECO:0000313" key="10">
    <source>
        <dbReference type="Proteomes" id="UP000596661"/>
    </source>
</evidence>
<dbReference type="EC" id="2.3.2.27" evidence="5"/>
<dbReference type="SUPFAM" id="SSF57850">
    <property type="entry name" value="RING/U-box"/>
    <property type="match status" value="1"/>
</dbReference>
<feature type="domain" description="U-box" evidence="6">
    <location>
        <begin position="5"/>
        <end position="91"/>
    </location>
</feature>
<proteinExistence type="predicted"/>
<dbReference type="InterPro" id="IPR011989">
    <property type="entry name" value="ARM-like"/>
</dbReference>
<dbReference type="PANTHER" id="PTHR22849:SF128">
    <property type="entry name" value="U-BOX DOMAIN-CONTAINING PROTEIN"/>
    <property type="match status" value="1"/>
</dbReference>
<dbReference type="Pfam" id="PF25598">
    <property type="entry name" value="ARM_PUB"/>
    <property type="match status" value="1"/>
</dbReference>
<dbReference type="AlphaFoldDB" id="A0A7J6EPS0"/>
<sequence length="419" mass="47402">MEEIEVPKYFMCPISLQIMRDPVTTITGITYDRESIEKWLSTTLVITSSSSSNDMITCPVTKLPLPRDSDLTPNHTLRRLIQAWCTINACNGVDRIPTPTPLLDKRQVLKLLRELVGANNNKFIITLKKIVALAEQNERNRRLMVEGGVNKAMALFLIRCFKEGNNVVGIEEALRILRLVWTPNDEVKAFVNENSDFVDSLAWILSCSSEKDMRFEVISVLKMAIEVANSSRMERLRLEMFMNITKKVLGERSVSHQTIKSALHVLIEACPWGRNRMKIIDSGAVFELIELELTKPERHTTEMIINLLAHLCSCADGRAKLLQHACGIAMVSKKILRVSEATDDRAIHILSLIAKFSATNEVIIEMLRVGAVTKLCMVMQADCAPYLKEKATSILRLHSKVWNDSPCIAVYLLSRHPRY</sequence>
<dbReference type="InterPro" id="IPR013083">
    <property type="entry name" value="Znf_RING/FYVE/PHD"/>
</dbReference>
<keyword evidence="3 5" id="KW-0808">Transferase</keyword>
<reference evidence="7 9" key="2">
    <citation type="journal article" date="2020" name="bioRxiv">
        <title>Sequence and annotation of 42 cannabis genomes reveals extensive copy number variation in cannabinoid synthesis and pathogen resistance genes.</title>
        <authorList>
            <person name="Mckernan K.J."/>
            <person name="Helbert Y."/>
            <person name="Kane L.T."/>
            <person name="Ebling H."/>
            <person name="Zhang L."/>
            <person name="Liu B."/>
            <person name="Eaton Z."/>
            <person name="Mclaughlin S."/>
            <person name="Kingan S."/>
            <person name="Baybayan P."/>
            <person name="Concepcion G."/>
            <person name="Jordan M."/>
            <person name="Riva A."/>
            <person name="Barbazuk W."/>
            <person name="Harkins T."/>
        </authorList>
    </citation>
    <scope>NUCLEOTIDE SEQUENCE [LARGE SCALE GENOMIC DNA]</scope>
    <source>
        <strain evidence="9">cv. Jamaican Lion 4</strain>
        <strain evidence="7">Mother</strain>
        <tissue evidence="7">Leaf</tissue>
    </source>
</reference>
<dbReference type="InterPro" id="IPR003613">
    <property type="entry name" value="Ubox_domain"/>
</dbReference>
<gene>
    <name evidence="7" type="ORF">F8388_020597</name>
</gene>
<dbReference type="OrthoDB" id="10064100at2759"/>
<evidence type="ECO:0000256" key="4">
    <source>
        <dbReference type="ARBA" id="ARBA00022786"/>
    </source>
</evidence>
<evidence type="ECO:0000313" key="8">
    <source>
        <dbReference type="EnsemblPlants" id="cds.evm.model.06.343"/>
    </source>
</evidence>
<comment type="catalytic activity">
    <reaction evidence="1 5">
        <text>S-ubiquitinyl-[E2 ubiquitin-conjugating enzyme]-L-cysteine + [acceptor protein]-L-lysine = [E2 ubiquitin-conjugating enzyme]-L-cysteine + N(6)-ubiquitinyl-[acceptor protein]-L-lysine.</text>
        <dbReference type="EC" id="2.3.2.27"/>
    </reaction>
</comment>
<evidence type="ECO:0000256" key="1">
    <source>
        <dbReference type="ARBA" id="ARBA00000900"/>
    </source>
</evidence>
<dbReference type="Gene3D" id="1.25.10.10">
    <property type="entry name" value="Leucine-rich Repeat Variant"/>
    <property type="match status" value="1"/>
</dbReference>
<dbReference type="EnsemblPlants" id="evm.model.06.343">
    <property type="protein sequence ID" value="cds.evm.model.06.343"/>
    <property type="gene ID" value="evm.TU.06.343"/>
</dbReference>
<dbReference type="Gene3D" id="3.30.40.10">
    <property type="entry name" value="Zinc/RING finger domain, C3HC4 (zinc finger)"/>
    <property type="match status" value="1"/>
</dbReference>
<evidence type="ECO:0000256" key="3">
    <source>
        <dbReference type="ARBA" id="ARBA00022679"/>
    </source>
</evidence>
<dbReference type="UniPathway" id="UPA00143"/>
<comment type="function">
    <text evidence="5">Functions as an E3 ubiquitin ligase.</text>
</comment>
<dbReference type="EMBL" id="JAATIP010000206">
    <property type="protein sequence ID" value="KAF4360306.1"/>
    <property type="molecule type" value="Genomic_DNA"/>
</dbReference>
<dbReference type="PROSITE" id="PS51698">
    <property type="entry name" value="U_BOX"/>
    <property type="match status" value="1"/>
</dbReference>
<evidence type="ECO:0000313" key="7">
    <source>
        <dbReference type="EMBL" id="KAF4360306.1"/>
    </source>
</evidence>
<dbReference type="InterPro" id="IPR058678">
    <property type="entry name" value="ARM_PUB"/>
</dbReference>
<evidence type="ECO:0000256" key="2">
    <source>
        <dbReference type="ARBA" id="ARBA00004906"/>
    </source>
</evidence>
<dbReference type="OMA" id="VIQADCA"/>
<keyword evidence="10" id="KW-1185">Reference proteome</keyword>
<keyword evidence="4 5" id="KW-0833">Ubl conjugation pathway</keyword>
<organism evidence="7 9">
    <name type="scientific">Cannabis sativa</name>
    <name type="common">Hemp</name>
    <name type="synonym">Marijuana</name>
    <dbReference type="NCBI Taxonomy" id="3483"/>
    <lineage>
        <taxon>Eukaryota</taxon>
        <taxon>Viridiplantae</taxon>
        <taxon>Streptophyta</taxon>
        <taxon>Embryophyta</taxon>
        <taxon>Tracheophyta</taxon>
        <taxon>Spermatophyta</taxon>
        <taxon>Magnoliopsida</taxon>
        <taxon>eudicotyledons</taxon>
        <taxon>Gunneridae</taxon>
        <taxon>Pentapetalae</taxon>
        <taxon>rosids</taxon>
        <taxon>fabids</taxon>
        <taxon>Rosales</taxon>
        <taxon>Cannabaceae</taxon>
        <taxon>Cannabis</taxon>
    </lineage>
</organism>
<dbReference type="CDD" id="cd16664">
    <property type="entry name" value="RING-Ubox_PUB"/>
    <property type="match status" value="1"/>
</dbReference>
<dbReference type="GO" id="GO:0016567">
    <property type="term" value="P:protein ubiquitination"/>
    <property type="evidence" value="ECO:0007669"/>
    <property type="project" value="UniProtKB-UniRule"/>
</dbReference>
<dbReference type="SUPFAM" id="SSF48371">
    <property type="entry name" value="ARM repeat"/>
    <property type="match status" value="1"/>
</dbReference>
<accession>A0A7J6EPS0</accession>
<dbReference type="Gramene" id="evm.model.06.343">
    <property type="protein sequence ID" value="cds.evm.model.06.343"/>
    <property type="gene ID" value="evm.TU.06.343"/>
</dbReference>
<dbReference type="Pfam" id="PF04564">
    <property type="entry name" value="U-box"/>
    <property type="match status" value="1"/>
</dbReference>
<evidence type="ECO:0000256" key="5">
    <source>
        <dbReference type="RuleBase" id="RU369093"/>
    </source>
</evidence>
<evidence type="ECO:0000313" key="9">
    <source>
        <dbReference type="Proteomes" id="UP000525078"/>
    </source>
</evidence>
<reference evidence="8 10" key="1">
    <citation type="submission" date="2018-11" db="EMBL/GenBank/DDBJ databases">
        <authorList>
            <person name="Grassa J C."/>
        </authorList>
    </citation>
    <scope>NUCLEOTIDE SEQUENCE [LARGE SCALE GENOMIC DNA]</scope>
</reference>
<accession>A0A803PY10</accession>